<dbReference type="RefSeq" id="WP_120706811.1">
    <property type="nucleotide sequence ID" value="NZ_CP032695.1"/>
</dbReference>
<dbReference type="Gene3D" id="3.40.50.300">
    <property type="entry name" value="P-loop containing nucleotide triphosphate hydrolases"/>
    <property type="match status" value="1"/>
</dbReference>
<reference evidence="3 4" key="1">
    <citation type="submission" date="2018-10" db="EMBL/GenBank/DDBJ databases">
        <title>Rhizobium etli, R. leguminosarum and a new Rhizobium genospecies from Phaseolus dumosus.</title>
        <authorList>
            <person name="Ramirez-Puebla S.T."/>
            <person name="Rogel-Hernandez M.A."/>
            <person name="Guerrero G."/>
            <person name="Ormeno-Orrillo E."/>
            <person name="Martinez-Romero J.C."/>
            <person name="Negrete-Yankelevich S."/>
            <person name="Martinez-Romero E."/>
        </authorList>
    </citation>
    <scope>NUCLEOTIDE SEQUENCE [LARGE SCALE GENOMIC DNA]</scope>
    <source>
        <strain evidence="3 4">CCGE525</strain>
        <plasmid evidence="4">prccge525c</plasmid>
    </source>
</reference>
<evidence type="ECO:0000313" key="3">
    <source>
        <dbReference type="EMBL" id="AYG61875.1"/>
    </source>
</evidence>
<feature type="region of interest" description="Disordered" evidence="1">
    <location>
        <begin position="1"/>
        <end position="22"/>
    </location>
</feature>
<dbReference type="SUPFAM" id="SSF52540">
    <property type="entry name" value="P-loop containing nucleoside triphosphate hydrolases"/>
    <property type="match status" value="1"/>
</dbReference>
<keyword evidence="4" id="KW-1185">Reference proteome</keyword>
<evidence type="ECO:0000256" key="1">
    <source>
        <dbReference type="SAM" id="MobiDB-lite"/>
    </source>
</evidence>
<keyword evidence="3" id="KW-0614">Plasmid</keyword>
<evidence type="ECO:0000313" key="4">
    <source>
        <dbReference type="Proteomes" id="UP000282195"/>
    </source>
</evidence>
<dbReference type="InterPro" id="IPR003593">
    <property type="entry name" value="AAA+_ATPase"/>
</dbReference>
<dbReference type="GO" id="GO:0016887">
    <property type="term" value="F:ATP hydrolysis activity"/>
    <property type="evidence" value="ECO:0007669"/>
    <property type="project" value="InterPro"/>
</dbReference>
<proteinExistence type="predicted"/>
<dbReference type="AlphaFoldDB" id="A0A387FXB6"/>
<gene>
    <name evidence="3" type="ORF">CCGE525_23700</name>
</gene>
<dbReference type="InterPro" id="IPR050764">
    <property type="entry name" value="CbbQ/NirQ/NorQ/GpvN"/>
</dbReference>
<dbReference type="PANTHER" id="PTHR42759">
    <property type="entry name" value="MOXR FAMILY PROTEIN"/>
    <property type="match status" value="1"/>
</dbReference>
<dbReference type="Proteomes" id="UP000282195">
    <property type="component" value="Plasmid pRCCGE525c"/>
</dbReference>
<dbReference type="Pfam" id="PF07728">
    <property type="entry name" value="AAA_5"/>
    <property type="match status" value="1"/>
</dbReference>
<dbReference type="EMBL" id="CP032695">
    <property type="protein sequence ID" value="AYG61875.1"/>
    <property type="molecule type" value="Genomic_DNA"/>
</dbReference>
<organism evidence="3 4">
    <name type="scientific">Rhizobium jaguaris</name>
    <dbReference type="NCBI Taxonomy" id="1312183"/>
    <lineage>
        <taxon>Bacteria</taxon>
        <taxon>Pseudomonadati</taxon>
        <taxon>Pseudomonadota</taxon>
        <taxon>Alphaproteobacteria</taxon>
        <taxon>Hyphomicrobiales</taxon>
        <taxon>Rhizobiaceae</taxon>
        <taxon>Rhizobium/Agrobacterium group</taxon>
        <taxon>Rhizobium</taxon>
    </lineage>
</organism>
<geneLocation type="plasmid" evidence="4">
    <name>prccge525c</name>
</geneLocation>
<feature type="domain" description="AAA+ ATPase" evidence="2">
    <location>
        <begin position="58"/>
        <end position="222"/>
    </location>
</feature>
<sequence>MSSTRSDSHDKNGLLSGNGEGAKRGEVLPRQVITERLVAAGYIADRNLATAIALMQMLGRPLLLEGEAGVGKTEVAKALAIAHETELIRLQCYEGLDQSAALYEWNYQRQLLAIQARQGMDAAEIERGIFSEDYLLERPLLAAIRRPRPPVLLVDEIDRADEEFEAFLLELLSDFQISIPELGTVRATSIPHVVLTSNGTRELSDALRRRCLYHYVDYPDVDREARIIMARVAGAGASLALQVARLVEKIRKEDLRKVPGVAETLDWAAVLVGLDIVDLHAEPETVHETLMCLLKTREDRVRISREVTERLLGRVA</sequence>
<dbReference type="OrthoDB" id="9783370at2"/>
<dbReference type="PANTHER" id="PTHR42759:SF1">
    <property type="entry name" value="MAGNESIUM-CHELATASE SUBUNIT CHLD"/>
    <property type="match status" value="1"/>
</dbReference>
<dbReference type="SMART" id="SM00382">
    <property type="entry name" value="AAA"/>
    <property type="match status" value="1"/>
</dbReference>
<accession>A0A387FXB6</accession>
<dbReference type="InterPro" id="IPR011704">
    <property type="entry name" value="ATPase_dyneun-rel_AAA"/>
</dbReference>
<feature type="compositionally biased region" description="Basic and acidic residues" evidence="1">
    <location>
        <begin position="1"/>
        <end position="12"/>
    </location>
</feature>
<dbReference type="CDD" id="cd00009">
    <property type="entry name" value="AAA"/>
    <property type="match status" value="1"/>
</dbReference>
<evidence type="ECO:0000259" key="2">
    <source>
        <dbReference type="SMART" id="SM00382"/>
    </source>
</evidence>
<name>A0A387FXB6_9HYPH</name>
<dbReference type="KEGG" id="rjg:CCGE525_23700"/>
<dbReference type="GO" id="GO:0005524">
    <property type="term" value="F:ATP binding"/>
    <property type="evidence" value="ECO:0007669"/>
    <property type="project" value="InterPro"/>
</dbReference>
<dbReference type="FunFam" id="3.40.50.300:FF:001005">
    <property type="entry name" value="MoxR family ATPase"/>
    <property type="match status" value="1"/>
</dbReference>
<protein>
    <submittedName>
        <fullName evidence="3">MoxR family ATPase</fullName>
    </submittedName>
</protein>
<dbReference type="InterPro" id="IPR027417">
    <property type="entry name" value="P-loop_NTPase"/>
</dbReference>